<protein>
    <submittedName>
        <fullName evidence="1">Phage tail protein</fullName>
    </submittedName>
</protein>
<accession>A0A7G7BIC7</accession>
<dbReference type="PANTHER" id="PTHR35040">
    <property type="match status" value="1"/>
</dbReference>
<dbReference type="InterPro" id="IPR021986">
    <property type="entry name" value="Spherulin4"/>
</dbReference>
<dbReference type="RefSeq" id="WP_185298627.1">
    <property type="nucleotide sequence ID" value="NZ_CP045702.1"/>
</dbReference>
<dbReference type="Pfam" id="PF12138">
    <property type="entry name" value="Spherulin4"/>
    <property type="match status" value="1"/>
</dbReference>
<dbReference type="PANTHER" id="PTHR35040:SF9">
    <property type="entry name" value="4-LIKE CELL SURFACE PROTEIN, PUTATIVE (AFU_ORTHOLOGUE AFUA_4G14080)-RELATED"/>
    <property type="match status" value="1"/>
</dbReference>
<name>A0A7G7BIC7_9ACTN</name>
<keyword evidence="2" id="KW-1185">Reference proteome</keyword>
<dbReference type="EMBL" id="CP045702">
    <property type="protein sequence ID" value="QNE75092.1"/>
    <property type="molecule type" value="Genomic_DNA"/>
</dbReference>
<sequence length="298" mass="31585">MPYLTATGTARRTSGGDRLGFGVPGYAHPLLAPTEWAELTRPGTPLHWAVLNIDNGPGVRPDPHCLEAAGRLRNARERALRGDAPDDTVRAAGGRLLGHLDLAHGERPFDEIVADARSFVSWYRVGGFYLGRCPAGRAGLPAVRTLIGTLSALLAGSDSADGCGVGGDGADGGGAGSGGAGGRAGRIVLGHDTHPYPGYAEAADQLVTFRGPWTDYRWSQVAEWTAAYPPGRFAHFVHGVPRTHLDEAMRVARWQGAGTIFFTDRTTQLHEGGQTDPFTALPSYWDEIVSRIGPGISE</sequence>
<dbReference type="AlphaFoldDB" id="A0A7G7BIC7"/>
<dbReference type="KEGG" id="sfiy:F0344_11160"/>
<gene>
    <name evidence="1" type="ORF">F0344_11160</name>
</gene>
<evidence type="ECO:0000313" key="2">
    <source>
        <dbReference type="Proteomes" id="UP000515307"/>
    </source>
</evidence>
<reference evidence="2" key="1">
    <citation type="submission" date="2019-10" db="EMBL/GenBank/DDBJ databases">
        <title>Antimicrobial potential of Antarctic Bacteria.</title>
        <authorList>
            <person name="Benaud N."/>
            <person name="Edwards R.J."/>
            <person name="Ferrari B.C."/>
        </authorList>
    </citation>
    <scope>NUCLEOTIDE SEQUENCE [LARGE SCALE GENOMIC DNA]</scope>
    <source>
        <strain evidence="2">NBSH44</strain>
    </source>
</reference>
<proteinExistence type="predicted"/>
<dbReference type="Proteomes" id="UP000515307">
    <property type="component" value="Chromosome"/>
</dbReference>
<evidence type="ECO:0000313" key="1">
    <source>
        <dbReference type="EMBL" id="QNE75092.1"/>
    </source>
</evidence>
<organism evidence="1 2">
    <name type="scientific">Streptomyces finlayi</name>
    <dbReference type="NCBI Taxonomy" id="67296"/>
    <lineage>
        <taxon>Bacteria</taxon>
        <taxon>Bacillati</taxon>
        <taxon>Actinomycetota</taxon>
        <taxon>Actinomycetes</taxon>
        <taxon>Kitasatosporales</taxon>
        <taxon>Streptomycetaceae</taxon>
        <taxon>Streptomyces</taxon>
    </lineage>
</organism>